<dbReference type="Pfam" id="PF22848">
    <property type="entry name" value="ASD1_dom"/>
    <property type="match status" value="1"/>
</dbReference>
<dbReference type="PANTHER" id="PTHR31776">
    <property type="entry name" value="ALPHA-L-ARABINOFURANOSIDASE 1"/>
    <property type="match status" value="1"/>
</dbReference>
<dbReference type="EC" id="3.2.1.55" evidence="4"/>
<reference evidence="10" key="2">
    <citation type="submission" date="2010-08" db="EMBL/GenBank/DDBJ databases">
        <authorList>
            <person name="Schioett M."/>
        </authorList>
    </citation>
    <scope>NUCLEOTIDE SEQUENCE</scope>
    <source>
        <strain evidence="10">Ae282</strain>
    </source>
</reference>
<dbReference type="InterPro" id="IPR055235">
    <property type="entry name" value="ASD1_cat"/>
</dbReference>
<evidence type="ECO:0000256" key="7">
    <source>
        <dbReference type="ARBA" id="ARBA00023180"/>
    </source>
</evidence>
<evidence type="ECO:0000256" key="4">
    <source>
        <dbReference type="ARBA" id="ARBA00012670"/>
    </source>
</evidence>
<feature type="chain" id="PRO_5003218514" description="non-reducing end alpha-L-arabinofuranosidase" evidence="8">
    <location>
        <begin position="23"/>
        <end position="647"/>
    </location>
</feature>
<dbReference type="Pfam" id="PF06964">
    <property type="entry name" value="Alpha-L-AF_C"/>
    <property type="match status" value="1"/>
</dbReference>
<keyword evidence="6" id="KW-0378">Hydrolase</keyword>
<protein>
    <recommendedName>
        <fullName evidence="4">non-reducing end alpha-L-arabinofuranosidase</fullName>
        <ecNumber evidence="4">3.2.1.55</ecNumber>
    </recommendedName>
</protein>
<evidence type="ECO:0000256" key="8">
    <source>
        <dbReference type="SAM" id="SignalP"/>
    </source>
</evidence>
<name>E7D8Q2_LEUGO</name>
<dbReference type="Gene3D" id="3.20.20.80">
    <property type="entry name" value="Glycosidases"/>
    <property type="match status" value="1"/>
</dbReference>
<dbReference type="SUPFAM" id="SSF49785">
    <property type="entry name" value="Galactose-binding domain-like"/>
    <property type="match status" value="1"/>
</dbReference>
<dbReference type="InterPro" id="IPR013780">
    <property type="entry name" value="Glyco_hydro_b"/>
</dbReference>
<organism evidence="10">
    <name type="scientific">Leucoagaricus gongylophorus</name>
    <name type="common">Leaf-cutting ant fungus</name>
    <name type="synonym">Rozites gongylophorus</name>
    <dbReference type="NCBI Taxonomy" id="79220"/>
    <lineage>
        <taxon>Eukaryota</taxon>
        <taxon>Fungi</taxon>
        <taxon>Dikarya</taxon>
        <taxon>Basidiomycota</taxon>
        <taxon>Agaricomycotina</taxon>
        <taxon>Agaricomycetes</taxon>
        <taxon>Agaricomycetidae</taxon>
        <taxon>Agaricales</taxon>
        <taxon>Agaricineae</taxon>
        <taxon>Agaricaceae</taxon>
        <taxon>Leucoagaricus</taxon>
    </lineage>
</organism>
<proteinExistence type="evidence at transcript level"/>
<dbReference type="AlphaFoldDB" id="E7D8Q2"/>
<dbReference type="SMART" id="SM00813">
    <property type="entry name" value="Alpha-L-AF_C"/>
    <property type="match status" value="1"/>
</dbReference>
<evidence type="ECO:0000313" key="10">
    <source>
        <dbReference type="EMBL" id="ADV30322.1"/>
    </source>
</evidence>
<dbReference type="InterPro" id="IPR010720">
    <property type="entry name" value="Alpha-L-AF_C"/>
</dbReference>
<dbReference type="GO" id="GO:0046373">
    <property type="term" value="P:L-arabinose metabolic process"/>
    <property type="evidence" value="ECO:0007669"/>
    <property type="project" value="InterPro"/>
</dbReference>
<keyword evidence="7" id="KW-0325">Glycoprotein</keyword>
<accession>E7D8Q2</accession>
<dbReference type="Gene3D" id="2.60.120.260">
    <property type="entry name" value="Galactose-binding domain-like"/>
    <property type="match status" value="1"/>
</dbReference>
<dbReference type="EMBL" id="HQ174763">
    <property type="protein sequence ID" value="ADV30322.1"/>
    <property type="molecule type" value="mRNA"/>
</dbReference>
<dbReference type="SUPFAM" id="SSF51445">
    <property type="entry name" value="(Trans)glycosidases"/>
    <property type="match status" value="1"/>
</dbReference>
<dbReference type="UniPathway" id="UPA00667"/>
<feature type="signal peptide" evidence="8">
    <location>
        <begin position="1"/>
        <end position="22"/>
    </location>
</feature>
<dbReference type="GO" id="GO:0046556">
    <property type="term" value="F:alpha-L-arabinofuranosidase activity"/>
    <property type="evidence" value="ECO:0007669"/>
    <property type="project" value="UniProtKB-EC"/>
</dbReference>
<dbReference type="InterPro" id="IPR017853">
    <property type="entry name" value="GH"/>
</dbReference>
<evidence type="ECO:0000256" key="5">
    <source>
        <dbReference type="ARBA" id="ARBA00022729"/>
    </source>
</evidence>
<keyword evidence="5 8" id="KW-0732">Signal</keyword>
<feature type="domain" description="Alpha-L-arabinofuranosidase C-terminal" evidence="9">
    <location>
        <begin position="472"/>
        <end position="638"/>
    </location>
</feature>
<evidence type="ECO:0000256" key="2">
    <source>
        <dbReference type="ARBA" id="ARBA00004834"/>
    </source>
</evidence>
<comment type="similarity">
    <text evidence="3">Belongs to the glycosyl hydrolase 51 family.</text>
</comment>
<evidence type="ECO:0000256" key="3">
    <source>
        <dbReference type="ARBA" id="ARBA00007186"/>
    </source>
</evidence>
<comment type="pathway">
    <text evidence="2">Glycan metabolism; L-arabinan degradation.</text>
</comment>
<reference evidence="10" key="1">
    <citation type="journal article" date="2010" name="BMC Biol.">
        <title>Leaf-cutting ant fungi produce cell wall degrading pectinase complexes reminiscent of phytopathogenic fungi.</title>
        <authorList>
            <person name="Schiott M."/>
            <person name="Rogowska-Wrzesinska A."/>
            <person name="Roepstorff P."/>
            <person name="Boomsma J.J."/>
        </authorList>
    </citation>
    <scope>NUCLEOTIDE SEQUENCE</scope>
    <source>
        <strain evidence="10">Ae282</strain>
    </source>
</reference>
<dbReference type="Gene3D" id="2.60.40.1180">
    <property type="entry name" value="Golgi alpha-mannosidase II"/>
    <property type="match status" value="1"/>
</dbReference>
<dbReference type="PANTHER" id="PTHR31776:SF0">
    <property type="entry name" value="ALPHA-L-ARABINOFURANOSIDASE 1"/>
    <property type="match status" value="1"/>
</dbReference>
<sequence>MIKTGWSFYTGAILGLVALVNAQTISVSSTASHPIPTTLWGFMFEDISHSGDGGLYGELLQNRAFQLVTPGSGNALNSWSAVNGATISVIRESTPISTALPNALHVVIPTGRNGGVGFANAGFSGIAVTSGTTYTGSFFYRFPASSGFRGSATVSLQSSSGSTLGDTTVSLSGAQTSWAQVSFSIRANSTPGDLNNRFVITLDGGSAAGQTINFGLLSLFPPTFRNRQNGMRNDIASALAEVGPSFWRFPGGNNLEGGTVDQRWQWNATVGPLQNRAGRQGDWGYINTDGLGLFEYLLWCEDLGAEPIMAVWSGFALGGTSVAQNQLGPFIQQSIDQINFVIGDDSTEPGRLRASLGHPDPFKLTYVEIGNEDFFAANTYTFRWTTYANALKNAFPQLHFIATTNVNSPVLTPKPTEYDVHVYQTPTWFAQNSFFYDGFARDGTHYFEGEYAAISTNPNDIFGPPSDGRLIFPTVESAAGEAAFMTGLERNSDIVFAASYAPLLGHVTNNQWTPNLVAFDAGNVYRSTSFYVQKLFSQNRGDQYIPSTLPSSTGTVFWSVVRKTSTGQLIIKISNTGSSAARLTFNLAFNNVATSGTAQVLTGVPTSSNTPQNPNLITPQTSNISTGKSFTYNAPAVSVNVLTFGAS</sequence>
<dbReference type="InterPro" id="IPR051563">
    <property type="entry name" value="Glycosyl_Hydrolase_51"/>
</dbReference>
<dbReference type="GO" id="GO:0031222">
    <property type="term" value="P:arabinan catabolic process"/>
    <property type="evidence" value="ECO:0007669"/>
    <property type="project" value="UniProtKB-UniPathway"/>
</dbReference>
<comment type="catalytic activity">
    <reaction evidence="1">
        <text>Hydrolysis of terminal non-reducing alpha-L-arabinofuranoside residues in alpha-L-arabinosides.</text>
        <dbReference type="EC" id="3.2.1.55"/>
    </reaction>
</comment>
<evidence type="ECO:0000256" key="6">
    <source>
        <dbReference type="ARBA" id="ARBA00022801"/>
    </source>
</evidence>
<dbReference type="InterPro" id="IPR008979">
    <property type="entry name" value="Galactose-bd-like_sf"/>
</dbReference>
<evidence type="ECO:0000259" key="9">
    <source>
        <dbReference type="SMART" id="SM00813"/>
    </source>
</evidence>
<evidence type="ECO:0000256" key="1">
    <source>
        <dbReference type="ARBA" id="ARBA00001462"/>
    </source>
</evidence>